<dbReference type="EMBL" id="JAUBDH010000003">
    <property type="protein sequence ID" value="MDW0109789.1"/>
    <property type="molecule type" value="Genomic_DNA"/>
</dbReference>
<evidence type="ECO:0000313" key="3">
    <source>
        <dbReference type="Proteomes" id="UP001280629"/>
    </source>
</evidence>
<proteinExistence type="predicted"/>
<feature type="region of interest" description="Disordered" evidence="1">
    <location>
        <begin position="18"/>
        <end position="37"/>
    </location>
</feature>
<reference evidence="2 3" key="1">
    <citation type="submission" date="2023-06" db="EMBL/GenBank/DDBJ databases">
        <title>Sporosarcina sp. nov., isolated from Korean traditional fermented seafood 'Jeotgal'.</title>
        <authorList>
            <person name="Yang A.-I."/>
            <person name="Shin N.-R."/>
        </authorList>
    </citation>
    <scope>NUCLEOTIDE SEQUENCE [LARGE SCALE GENOMIC DNA]</scope>
    <source>
        <strain evidence="2 3">KCTC3840</strain>
    </source>
</reference>
<comment type="caution">
    <text evidence="2">The sequence shown here is derived from an EMBL/GenBank/DDBJ whole genome shotgun (WGS) entry which is preliminary data.</text>
</comment>
<sequence length="386" mass="42035">MKKRIFIAVLSSALLTGGCGTEKTNQTPAGDSTEQRDKQVIKTIDGREIIAELKQTVEESPKRDSAAEEQLLSTEYKEGYLGDPSKELEEDIAVQAIEGPAAIEAIQEVYGGDEGFNNEGVLFFENQASEGNRSGIWIGLKNPDVRLKKVLDILQEKVDAGEILAEPIYFYHSPHTQQDLRVQQDKVAKAVSQLQEGRGSYSVSINTITGIIEIGHDFLNAEEIQQLEKQFSKSKLQFNQEGSLVAEPGQSALTMPNEKETQTPMEDGGFVLAASDEGFLVAGGTEGAVSYSFAEADQLTVGMRVKVEATGGIAESYPGQGNAKFVEVLPDYHPAGAVLSESQVVQKAIQKNTSDFIVIVKVSYNPKNNVWSLTLNDESVVEIEDQ</sequence>
<accession>A0ABU4FYJ0</accession>
<organism evidence="2 3">
    <name type="scientific">Sporosarcina aquimarina</name>
    <dbReference type="NCBI Taxonomy" id="114975"/>
    <lineage>
        <taxon>Bacteria</taxon>
        <taxon>Bacillati</taxon>
        <taxon>Bacillota</taxon>
        <taxon>Bacilli</taxon>
        <taxon>Bacillales</taxon>
        <taxon>Caryophanaceae</taxon>
        <taxon>Sporosarcina</taxon>
    </lineage>
</organism>
<feature type="compositionally biased region" description="Polar residues" evidence="1">
    <location>
        <begin position="22"/>
        <end position="32"/>
    </location>
</feature>
<name>A0ABU4FYJ0_9BACL</name>
<keyword evidence="3" id="KW-1185">Reference proteome</keyword>
<dbReference type="RefSeq" id="WP_317935329.1">
    <property type="nucleotide sequence ID" value="NZ_JAUBDH010000003.1"/>
</dbReference>
<dbReference type="PROSITE" id="PS51257">
    <property type="entry name" value="PROKAR_LIPOPROTEIN"/>
    <property type="match status" value="1"/>
</dbReference>
<dbReference type="InterPro" id="IPR021598">
    <property type="entry name" value="DUF3221"/>
</dbReference>
<evidence type="ECO:0000313" key="2">
    <source>
        <dbReference type="EMBL" id="MDW0109789.1"/>
    </source>
</evidence>
<dbReference type="Proteomes" id="UP001280629">
    <property type="component" value="Unassembled WGS sequence"/>
</dbReference>
<protein>
    <submittedName>
        <fullName evidence="2">DUF3221 domain-containing protein</fullName>
    </submittedName>
</protein>
<dbReference type="Pfam" id="PF11518">
    <property type="entry name" value="DUF3221"/>
    <property type="match status" value="1"/>
</dbReference>
<evidence type="ECO:0000256" key="1">
    <source>
        <dbReference type="SAM" id="MobiDB-lite"/>
    </source>
</evidence>
<gene>
    <name evidence="2" type="ORF">QT716_06930</name>
</gene>